<name>A0ABR4P2X9_9HELO</name>
<dbReference type="EMBL" id="JBFCZG010000010">
    <property type="protein sequence ID" value="KAL3417659.1"/>
    <property type="molecule type" value="Genomic_DNA"/>
</dbReference>
<proteinExistence type="inferred from homology"/>
<dbReference type="Gene3D" id="3.40.140.10">
    <property type="entry name" value="Cytidine Deaminase, domain 2"/>
    <property type="match status" value="1"/>
</dbReference>
<keyword evidence="1" id="KW-0819">tRNA processing</keyword>
<dbReference type="InterPro" id="IPR002125">
    <property type="entry name" value="CMP_dCMP_dom"/>
</dbReference>
<dbReference type="PANTHER" id="PTHR11079">
    <property type="entry name" value="CYTOSINE DEAMINASE FAMILY MEMBER"/>
    <property type="match status" value="1"/>
</dbReference>
<dbReference type="Pfam" id="PF00383">
    <property type="entry name" value="dCMP_cyt_deam_1"/>
    <property type="match status" value="1"/>
</dbReference>
<accession>A0ABR4P2X9</accession>
<dbReference type="CDD" id="cd01285">
    <property type="entry name" value="nucleoside_deaminase"/>
    <property type="match status" value="1"/>
</dbReference>
<protein>
    <submittedName>
        <fullName evidence="4">Cytidine and deoxycytidylate deaminase zinc-binding region</fullName>
    </submittedName>
</protein>
<reference evidence="4 5" key="1">
    <citation type="submission" date="2024-06" db="EMBL/GenBank/DDBJ databases">
        <title>Complete genome of Phlyctema vagabunda strain 19-DSS-EL-015.</title>
        <authorList>
            <person name="Fiorenzani C."/>
        </authorList>
    </citation>
    <scope>NUCLEOTIDE SEQUENCE [LARGE SCALE GENOMIC DNA]</scope>
    <source>
        <strain evidence="4 5">19-DSS-EL-015</strain>
    </source>
</reference>
<comment type="similarity">
    <text evidence="2">Belongs to the cytidine and deoxycytidylate deaminase family. ADAT3 subfamily.</text>
</comment>
<organism evidence="4 5">
    <name type="scientific">Phlyctema vagabunda</name>
    <dbReference type="NCBI Taxonomy" id="108571"/>
    <lineage>
        <taxon>Eukaryota</taxon>
        <taxon>Fungi</taxon>
        <taxon>Dikarya</taxon>
        <taxon>Ascomycota</taxon>
        <taxon>Pezizomycotina</taxon>
        <taxon>Leotiomycetes</taxon>
        <taxon>Helotiales</taxon>
        <taxon>Dermateaceae</taxon>
        <taxon>Phlyctema</taxon>
    </lineage>
</organism>
<dbReference type="Proteomes" id="UP001629113">
    <property type="component" value="Unassembled WGS sequence"/>
</dbReference>
<evidence type="ECO:0000256" key="2">
    <source>
        <dbReference type="ARBA" id="ARBA00038160"/>
    </source>
</evidence>
<dbReference type="PROSITE" id="PS51747">
    <property type="entry name" value="CYT_DCMP_DEAMINASES_2"/>
    <property type="match status" value="1"/>
</dbReference>
<evidence type="ECO:0000259" key="3">
    <source>
        <dbReference type="PROSITE" id="PS51747"/>
    </source>
</evidence>
<comment type="caution">
    <text evidence="4">The sequence shown here is derived from an EMBL/GenBank/DDBJ whole genome shotgun (WGS) entry which is preliminary data.</text>
</comment>
<sequence length="373" mass="40294">MSKNGSTSIESYAGKLIPLKTTLATRTEVATLRVFITSVPLKQASSTLNLVRGHVLNDAVDIQHLRRFVKYKEVPDHVRGFMSAAKEALACSPTGDPDSELLLIIGSTNSVIEKDIVELLSGSLSTIPLCSIVVPLLAPTSQEQAALWTSQYWPTVYKKSNPFGPHPSLISRAEEDMKGDAQQWIDLATGAAREAQSSKCGEAVGVVIVERKDGVPTVLAVAGDARYVDWPHDGPGNVTAHAALRAIAMIADRLTAGDEAPPPLSAAPSSLFRDAPLLEAEKAQYPPSGSGYLCHGLEIYCTHEPCVMCSMAILHSRFGRVIFGQRMSRTGGLCADNDLGHGLFWRKELNWALFAWEMASAESEKTLDPWTNA</sequence>
<evidence type="ECO:0000313" key="4">
    <source>
        <dbReference type="EMBL" id="KAL3417659.1"/>
    </source>
</evidence>
<dbReference type="InterPro" id="IPR016193">
    <property type="entry name" value="Cytidine_deaminase-like"/>
</dbReference>
<feature type="domain" description="CMP/dCMP-type deaminase" evidence="3">
    <location>
        <begin position="179"/>
        <end position="336"/>
    </location>
</feature>
<keyword evidence="5" id="KW-1185">Reference proteome</keyword>
<dbReference type="PANTHER" id="PTHR11079:SF156">
    <property type="entry name" value="INACTIVE TRNA-SPECIFIC ADENOSINE DEAMINASE-LIKE PROTEIN 3-RELATED"/>
    <property type="match status" value="1"/>
</dbReference>
<dbReference type="SUPFAM" id="SSF53927">
    <property type="entry name" value="Cytidine deaminase-like"/>
    <property type="match status" value="1"/>
</dbReference>
<gene>
    <name evidence="4" type="ORF">PVAG01_10669</name>
</gene>
<evidence type="ECO:0000313" key="5">
    <source>
        <dbReference type="Proteomes" id="UP001629113"/>
    </source>
</evidence>
<evidence type="ECO:0000256" key="1">
    <source>
        <dbReference type="ARBA" id="ARBA00022694"/>
    </source>
</evidence>